<organism evidence="2 3">
    <name type="scientific">Candidatus Blautia pullicola</name>
    <dbReference type="NCBI Taxonomy" id="2838498"/>
    <lineage>
        <taxon>Bacteria</taxon>
        <taxon>Bacillati</taxon>
        <taxon>Bacillota</taxon>
        <taxon>Clostridia</taxon>
        <taxon>Lachnospirales</taxon>
        <taxon>Lachnospiraceae</taxon>
        <taxon>Blautia</taxon>
    </lineage>
</organism>
<dbReference type="Proteomes" id="UP000824056">
    <property type="component" value="Unassembled WGS sequence"/>
</dbReference>
<reference evidence="2" key="2">
    <citation type="submission" date="2021-04" db="EMBL/GenBank/DDBJ databases">
        <authorList>
            <person name="Gilroy R."/>
        </authorList>
    </citation>
    <scope>NUCLEOTIDE SEQUENCE</scope>
    <source>
        <strain evidence="2">1068</strain>
    </source>
</reference>
<accession>A0A9D2FPU3</accession>
<evidence type="ECO:0000313" key="2">
    <source>
        <dbReference type="EMBL" id="HIZ64758.1"/>
    </source>
</evidence>
<evidence type="ECO:0000256" key="1">
    <source>
        <dbReference type="SAM" id="Coils"/>
    </source>
</evidence>
<name>A0A9D2FPU3_9FIRM</name>
<proteinExistence type="predicted"/>
<comment type="caution">
    <text evidence="2">The sequence shown here is derived from an EMBL/GenBank/DDBJ whole genome shotgun (WGS) entry which is preliminary data.</text>
</comment>
<dbReference type="AlphaFoldDB" id="A0A9D2FPU3"/>
<evidence type="ECO:0000313" key="3">
    <source>
        <dbReference type="Proteomes" id="UP000824056"/>
    </source>
</evidence>
<reference evidence="2" key="1">
    <citation type="journal article" date="2021" name="PeerJ">
        <title>Extensive microbial diversity within the chicken gut microbiome revealed by metagenomics and culture.</title>
        <authorList>
            <person name="Gilroy R."/>
            <person name="Ravi A."/>
            <person name="Getino M."/>
            <person name="Pursley I."/>
            <person name="Horton D.L."/>
            <person name="Alikhan N.F."/>
            <person name="Baker D."/>
            <person name="Gharbi K."/>
            <person name="Hall N."/>
            <person name="Watson M."/>
            <person name="Adriaenssens E.M."/>
            <person name="Foster-Nyarko E."/>
            <person name="Jarju S."/>
            <person name="Secka A."/>
            <person name="Antonio M."/>
            <person name="Oren A."/>
            <person name="Chaudhuri R.R."/>
            <person name="La Ragione R."/>
            <person name="Hildebrand F."/>
            <person name="Pallen M.J."/>
        </authorList>
    </citation>
    <scope>NUCLEOTIDE SEQUENCE</scope>
    <source>
        <strain evidence="2">1068</strain>
    </source>
</reference>
<feature type="coiled-coil region" evidence="1">
    <location>
        <begin position="48"/>
        <end position="75"/>
    </location>
</feature>
<evidence type="ECO:0008006" key="4">
    <source>
        <dbReference type="Google" id="ProtNLM"/>
    </source>
</evidence>
<gene>
    <name evidence="2" type="ORF">H9809_02450</name>
</gene>
<keyword evidence="1" id="KW-0175">Coiled coil</keyword>
<dbReference type="EMBL" id="DXBG01000056">
    <property type="protein sequence ID" value="HIZ64758.1"/>
    <property type="molecule type" value="Genomic_DNA"/>
</dbReference>
<protein>
    <recommendedName>
        <fullName evidence="4">YolD-like protein</fullName>
    </recommendedName>
</protein>
<sequence length="160" mass="18078">MKDDKDYKDSHCYDDIINLSRPASRNHPPMPLHERAAQFSPFAALTGHEAAIKEKARLTEEKQELSEDVKALLNEQLTWIKENMGTNIGGEQTITVTYFVPDDRKAGGAYVTYSGIVKKIDTYEHTLVFKDETIIPMEQIRQLKGPMFGKMEAEVSGMKG</sequence>